<reference evidence="4" key="2">
    <citation type="journal article" date="2021" name="Sci. Data">
        <title>Chromosome-scale genome sequencing, assembly and annotation of six genomes from subfamily Leishmaniinae.</title>
        <authorList>
            <person name="Almutairi H."/>
            <person name="Urbaniak M.D."/>
            <person name="Bates M.D."/>
            <person name="Jariyapan N."/>
            <person name="Kwakye-Nuako G."/>
            <person name="Thomaz Soccol V."/>
            <person name="Al-Salem W.S."/>
            <person name="Dillon R.J."/>
            <person name="Bates P.A."/>
            <person name="Gatherer D."/>
        </authorList>
    </citation>
    <scope>NUCLEOTIDE SEQUENCE [LARGE SCALE GENOMIC DNA]</scope>
</reference>
<reference evidence="4" key="1">
    <citation type="journal article" date="2021" name="Microbiol. Resour. Announc.">
        <title>LGAAP: Leishmaniinae Genome Assembly and Annotation Pipeline.</title>
        <authorList>
            <person name="Almutairi H."/>
            <person name="Urbaniak M.D."/>
            <person name="Bates M.D."/>
            <person name="Jariyapan N."/>
            <person name="Kwakye-Nuako G."/>
            <person name="Thomaz-Soccol V."/>
            <person name="Al-Salem W.S."/>
            <person name="Dillon R.J."/>
            <person name="Bates P.A."/>
            <person name="Gatherer D."/>
        </authorList>
    </citation>
    <scope>NUCLEOTIDE SEQUENCE [LARGE SCALE GENOMIC DNA]</scope>
</reference>
<dbReference type="Proteomes" id="UP000673552">
    <property type="component" value="Unassembled WGS sequence"/>
</dbReference>
<feature type="chain" id="PRO_5032771249" description="EGF-like domain-containing protein" evidence="1">
    <location>
        <begin position="30"/>
        <end position="484"/>
    </location>
</feature>
<dbReference type="GeneID" id="92517289"/>
<accession>A0A836GSP1</accession>
<evidence type="ECO:0000313" key="3">
    <source>
        <dbReference type="EMBL" id="KAG5487452.1"/>
    </source>
</evidence>
<comment type="caution">
    <text evidence="3">The sequence shown here is derived from an EMBL/GenBank/DDBJ whole genome shotgun (WGS) entry which is preliminary data.</text>
</comment>
<dbReference type="SUPFAM" id="SSF57184">
    <property type="entry name" value="Growth factor receptor domain"/>
    <property type="match status" value="1"/>
</dbReference>
<feature type="signal peptide" evidence="1">
    <location>
        <begin position="1"/>
        <end position="29"/>
    </location>
</feature>
<keyword evidence="1" id="KW-0732">Signal</keyword>
<organism evidence="3 4">
    <name type="scientific">Leishmania martiniquensis</name>
    <dbReference type="NCBI Taxonomy" id="1580590"/>
    <lineage>
        <taxon>Eukaryota</taxon>
        <taxon>Discoba</taxon>
        <taxon>Euglenozoa</taxon>
        <taxon>Kinetoplastea</taxon>
        <taxon>Metakinetoplastina</taxon>
        <taxon>Trypanosomatida</taxon>
        <taxon>Trypanosomatidae</taxon>
        <taxon>Leishmaniinae</taxon>
        <taxon>Leishmania</taxon>
    </lineage>
</organism>
<dbReference type="RefSeq" id="XP_067181384.1">
    <property type="nucleotide sequence ID" value="XM_067324777.1"/>
</dbReference>
<evidence type="ECO:0000256" key="1">
    <source>
        <dbReference type="SAM" id="SignalP"/>
    </source>
</evidence>
<proteinExistence type="predicted"/>
<gene>
    <name evidence="3" type="ORF">LSCM1_07406</name>
</gene>
<name>A0A836GSP1_9TRYP</name>
<keyword evidence="4" id="KW-1185">Reference proteome</keyword>
<protein>
    <recommendedName>
        <fullName evidence="2">EGF-like domain-containing protein</fullName>
    </recommendedName>
</protein>
<feature type="domain" description="EGF-like" evidence="2">
    <location>
        <begin position="386"/>
        <end position="397"/>
    </location>
</feature>
<dbReference type="OrthoDB" id="264685at2759"/>
<dbReference type="EMBL" id="JAFEUZ010000004">
    <property type="protein sequence ID" value="KAG5487452.1"/>
    <property type="molecule type" value="Genomic_DNA"/>
</dbReference>
<dbReference type="AlphaFoldDB" id="A0A836GSP1"/>
<dbReference type="KEGG" id="lmat:92517289"/>
<dbReference type="InterPro" id="IPR000742">
    <property type="entry name" value="EGF"/>
</dbReference>
<evidence type="ECO:0000313" key="4">
    <source>
        <dbReference type="Proteomes" id="UP000673552"/>
    </source>
</evidence>
<dbReference type="PROSITE" id="PS01186">
    <property type="entry name" value="EGF_2"/>
    <property type="match status" value="1"/>
</dbReference>
<sequence>MAAFAPRFYALPLLCAVLVLAAVLARGDGSIVTGDLTMTQPSFDGYTMNLDLSESTASVVTVQLMNSQVSGGGLAVCGPSTSSYTSQARLSMSVVSATVTEATIFFSGVMPTNADIRIVSTTGTLASDQSLFDFSGLTLDGNVTLTVEDTAVTWPKGAEEPGSVVFIGAGSNKMVIQNKAALFVLNANAINGASVLRINTHSPFILSSGAVLAIDYSRCDKCTNALVDIQDSLTLRGSSLFRVANCNVVESTACLLAMSSVEVDSASAYLIHSSTVISGSLFAASEDMPFTVSDNSIVSFLDLKGTATGVLSSAKVPGTVTDSKVMGGGCNIGNVDLTVEDDYQNNGLNVDTIVDRQGLNGNQCANAKCVPGNIESSEHSTTPCTCKCAAGYKLPYCTFVVDPTQNYEGQVDCILPNCETCDRTNPSTRCTTCKEGYIITNEYTCESTAAATTTFTTKAPSSATGTHTAVLAAAVCIAATLNAL</sequence>
<evidence type="ECO:0000259" key="2">
    <source>
        <dbReference type="PROSITE" id="PS01186"/>
    </source>
</evidence>
<dbReference type="InterPro" id="IPR009030">
    <property type="entry name" value="Growth_fac_rcpt_cys_sf"/>
</dbReference>